<keyword evidence="4" id="KW-1185">Reference proteome</keyword>
<evidence type="ECO:0000313" key="3">
    <source>
        <dbReference type="EMBL" id="EFA09456.1"/>
    </source>
</evidence>
<name>D6X2K3_TRICA</name>
<keyword evidence="2" id="KW-0732">Signal</keyword>
<organism evidence="3 4">
    <name type="scientific">Tribolium castaneum</name>
    <name type="common">Red flour beetle</name>
    <dbReference type="NCBI Taxonomy" id="7070"/>
    <lineage>
        <taxon>Eukaryota</taxon>
        <taxon>Metazoa</taxon>
        <taxon>Ecdysozoa</taxon>
        <taxon>Arthropoda</taxon>
        <taxon>Hexapoda</taxon>
        <taxon>Insecta</taxon>
        <taxon>Pterygota</taxon>
        <taxon>Neoptera</taxon>
        <taxon>Endopterygota</taxon>
        <taxon>Coleoptera</taxon>
        <taxon>Polyphaga</taxon>
        <taxon>Cucujiformia</taxon>
        <taxon>Tenebrionidae</taxon>
        <taxon>Tenebrionidae incertae sedis</taxon>
        <taxon>Tribolium</taxon>
    </lineage>
</organism>
<dbReference type="Gene3D" id="3.20.20.80">
    <property type="entry name" value="Glycosidases"/>
    <property type="match status" value="1"/>
</dbReference>
<accession>D6X2K3</accession>
<dbReference type="PANTHER" id="PTHR46145:SF4">
    <property type="entry name" value="HEPARANASE"/>
    <property type="match status" value="1"/>
</dbReference>
<protein>
    <recommendedName>
        <fullName evidence="5">Heparanase-like Protein</fullName>
    </recommendedName>
</protein>
<dbReference type="eggNOG" id="ENOG502QRA8">
    <property type="taxonomic scope" value="Eukaryota"/>
</dbReference>
<evidence type="ECO:0008006" key="5">
    <source>
        <dbReference type="Google" id="ProtNLM"/>
    </source>
</evidence>
<proteinExistence type="predicted"/>
<dbReference type="GO" id="GO:0005615">
    <property type="term" value="C:extracellular space"/>
    <property type="evidence" value="ECO:0000318"/>
    <property type="project" value="GO_Central"/>
</dbReference>
<evidence type="ECO:0000256" key="2">
    <source>
        <dbReference type="SAM" id="SignalP"/>
    </source>
</evidence>
<feature type="signal peptide" evidence="2">
    <location>
        <begin position="1"/>
        <end position="17"/>
    </location>
</feature>
<dbReference type="Proteomes" id="UP000007266">
    <property type="component" value="Linkage group 9"/>
</dbReference>
<dbReference type="PhylomeDB" id="D6X2K3"/>
<sequence>MFRLIGITLLLGRLGLAQHLLDESVFTVNGKKALHTVSDKFLSLSIDPAVLLTGLNLSDTTLQMAKRLSPAYIRIAGPSTQYVKYQEESSNEAENGNVAVTPTMWFGINEWLASANLTPVFGINDRETTRDGWNPQDAMPLLDISDKFNVSCYWQLGYDCANKSEAEYESDLKRLQHVLDAFPDKKRWKIVGSDLRRCVTDTRRILDNLDNVLAAAILEPTTKSDTIYVQQLNEWHILPKVPLWTVSPKSTHSVSFDSAISWAKQLGEAAKIGYHVILRQPRLHEIYSETPPFWVSAIHKNLMGRTVLDVKPTIGHAGLSVYAHCTRHQNDFIRSGAMTVLVVNNCTTNHTLLLKFGTVLLKNTEVQSYILTGEDATNVLLNGEKLSLDKYTGDKLNVLPKLRRARIMNYLSLFVPPKSVAFFVLPGAQIPVCASEENDLKQLIEEISEDQNIPFSAEVSVDVTPRLAERKTPTLHELQEVMMKELESDERFYKQIKTKKSGHESDARKFFIEQTKHRHFDDYKRPKHKDEETKKIFELELTSAEIRKVLADRAKAKAAKKHIIFTSDELEEIMDKATEKILNSKNAAIRIRKKSKREAPRDKKDINMRLLKLKTLGDSRRKLLRETLNKRKAKAEQNREKRDINMDLLKLKTEMLHPNPNKPRKLKKKVFENKEEKQATIREPGQTSDEFVQFEEEKEESPLPDGDVFAELADPDEAFFTTEKPPKFGLKTIFNKPKPKIDVQPIKFEPSDLVAEDDFEVNSDFDDNNEYYDCIHEFFGKSVPKDKQAKNSSELWEVGLIEEKTDNHLPTLHNRGFAVDEAEVEKHEEFVENDYEDLDSDESSPLRKKRSIDELSADTKLFYILGQGYDPAKVKIDDNLKEQQFKFLKDHLANHKKLELVHQLNVRSLENKNFLADRYKSLAEGLKVWKPADILTLKSPNAKRSRRSLDHDADSVENEIGSFMNEIIKNTEMIQPKLDRENGDYQLVFPNKDKIEVVEKNGDAELKLVLHGGEPTCPTTEKVENTRTNIQKITKKVPANVWDKLFRKLSKFFQGLSSKLRRLSSRCANFTKYIARDRARVVQQAQETKIAIEPVDRTWSFSLVKKFVFLLRSERQRSRRTREHQRRNIRNLDDQSRCDVLEDEKSEEYHRKNVAERRHRRRNRREVLDRWWLRSKRELRSLLSDQSFGFGGVNSVCNFSKAQTHRQDLQWKLVTCRNNRRRRGALFIRGNVALIEFWSEELLSRCRFPSKGVNLTPLGSRYKDAANTVKGTRKMLGKDLLRIKFSSKRSARPYLYRQWFRAKDVQRRPSYGFILPVVNGRLKTPTTIRPAYTGEIRATRINCRRDNTIPGNLNKITMGEIANQAFVMNAIHTPA</sequence>
<feature type="chain" id="PRO_5003090519" description="Heparanase-like Protein" evidence="2">
    <location>
        <begin position="18"/>
        <end position="1375"/>
    </location>
</feature>
<feature type="region of interest" description="Disordered" evidence="1">
    <location>
        <begin position="675"/>
        <end position="706"/>
    </location>
</feature>
<reference evidence="3 4" key="2">
    <citation type="journal article" date="2010" name="Nucleic Acids Res.">
        <title>BeetleBase in 2010: revisions to provide comprehensive genomic information for Tribolium castaneum.</title>
        <authorList>
            <person name="Kim H.S."/>
            <person name="Murphy T."/>
            <person name="Xia J."/>
            <person name="Caragea D."/>
            <person name="Park Y."/>
            <person name="Beeman R.W."/>
            <person name="Lorenzen M.D."/>
            <person name="Butcher S."/>
            <person name="Manak J.R."/>
            <person name="Brown S.J."/>
        </authorList>
    </citation>
    <scope>GENOME REANNOTATION</scope>
    <source>
        <strain evidence="3 4">Georgia GA2</strain>
    </source>
</reference>
<evidence type="ECO:0000313" key="4">
    <source>
        <dbReference type="Proteomes" id="UP000007266"/>
    </source>
</evidence>
<dbReference type="GO" id="GO:0031012">
    <property type="term" value="C:extracellular matrix"/>
    <property type="evidence" value="ECO:0000318"/>
    <property type="project" value="GO_Central"/>
</dbReference>
<evidence type="ECO:0000256" key="1">
    <source>
        <dbReference type="SAM" id="MobiDB-lite"/>
    </source>
</evidence>
<dbReference type="EMBL" id="KQ971372">
    <property type="protein sequence ID" value="EFA09456.1"/>
    <property type="molecule type" value="Genomic_DNA"/>
</dbReference>
<dbReference type="PANTHER" id="PTHR46145">
    <property type="entry name" value="HEPARANASE"/>
    <property type="match status" value="1"/>
</dbReference>
<dbReference type="HOGENOM" id="CLU_256017_0_0_1"/>
<gene>
    <name evidence="3" type="primary">GLEAN_10672</name>
    <name evidence="3" type="ORF">TcasGA2_TC010672</name>
</gene>
<reference evidence="3 4" key="1">
    <citation type="journal article" date="2008" name="Nature">
        <title>The genome of the model beetle and pest Tribolium castaneum.</title>
        <authorList>
            <consortium name="Tribolium Genome Sequencing Consortium"/>
            <person name="Richards S."/>
            <person name="Gibbs R.A."/>
            <person name="Weinstock G.M."/>
            <person name="Brown S.J."/>
            <person name="Denell R."/>
            <person name="Beeman R.W."/>
            <person name="Gibbs R."/>
            <person name="Beeman R.W."/>
            <person name="Brown S.J."/>
            <person name="Bucher G."/>
            <person name="Friedrich M."/>
            <person name="Grimmelikhuijzen C.J."/>
            <person name="Klingler M."/>
            <person name="Lorenzen M."/>
            <person name="Richards S."/>
            <person name="Roth S."/>
            <person name="Schroder R."/>
            <person name="Tautz D."/>
            <person name="Zdobnov E.M."/>
            <person name="Muzny D."/>
            <person name="Gibbs R.A."/>
            <person name="Weinstock G.M."/>
            <person name="Attaway T."/>
            <person name="Bell S."/>
            <person name="Buhay C.J."/>
            <person name="Chandrabose M.N."/>
            <person name="Chavez D."/>
            <person name="Clerk-Blankenburg K.P."/>
            <person name="Cree A."/>
            <person name="Dao M."/>
            <person name="Davis C."/>
            <person name="Chacko J."/>
            <person name="Dinh H."/>
            <person name="Dugan-Rocha S."/>
            <person name="Fowler G."/>
            <person name="Garner T.T."/>
            <person name="Garnes J."/>
            <person name="Gnirke A."/>
            <person name="Hawes A."/>
            <person name="Hernandez J."/>
            <person name="Hines S."/>
            <person name="Holder M."/>
            <person name="Hume J."/>
            <person name="Jhangiani S.N."/>
            <person name="Joshi V."/>
            <person name="Khan Z.M."/>
            <person name="Jackson L."/>
            <person name="Kovar C."/>
            <person name="Kowis A."/>
            <person name="Lee S."/>
            <person name="Lewis L.R."/>
            <person name="Margolis J."/>
            <person name="Morgan M."/>
            <person name="Nazareth L.V."/>
            <person name="Nguyen N."/>
            <person name="Okwuonu G."/>
            <person name="Parker D."/>
            <person name="Richards S."/>
            <person name="Ruiz S.J."/>
            <person name="Santibanez J."/>
            <person name="Savard J."/>
            <person name="Scherer S.E."/>
            <person name="Schneider B."/>
            <person name="Sodergren E."/>
            <person name="Tautz D."/>
            <person name="Vattahil S."/>
            <person name="Villasana D."/>
            <person name="White C.S."/>
            <person name="Wright R."/>
            <person name="Park Y."/>
            <person name="Beeman R.W."/>
            <person name="Lord J."/>
            <person name="Oppert B."/>
            <person name="Lorenzen M."/>
            <person name="Brown S."/>
            <person name="Wang L."/>
            <person name="Savard J."/>
            <person name="Tautz D."/>
            <person name="Richards S."/>
            <person name="Weinstock G."/>
            <person name="Gibbs R.A."/>
            <person name="Liu Y."/>
            <person name="Worley K."/>
            <person name="Weinstock G."/>
            <person name="Elsik C.G."/>
            <person name="Reese J.T."/>
            <person name="Elhaik E."/>
            <person name="Landan G."/>
            <person name="Graur D."/>
            <person name="Arensburger P."/>
            <person name="Atkinson P."/>
            <person name="Beeman R.W."/>
            <person name="Beidler J."/>
            <person name="Brown S.J."/>
            <person name="Demuth J.P."/>
            <person name="Drury D.W."/>
            <person name="Du Y.Z."/>
            <person name="Fujiwara H."/>
            <person name="Lorenzen M."/>
            <person name="Maselli V."/>
            <person name="Osanai M."/>
            <person name="Park Y."/>
            <person name="Robertson H.M."/>
            <person name="Tu Z."/>
            <person name="Wang J.J."/>
            <person name="Wang S."/>
            <person name="Richards S."/>
            <person name="Song H."/>
            <person name="Zhang L."/>
            <person name="Sodergren E."/>
            <person name="Werner D."/>
            <person name="Stanke M."/>
            <person name="Morgenstern B."/>
            <person name="Solovyev V."/>
            <person name="Kosarev P."/>
            <person name="Brown G."/>
            <person name="Chen H.C."/>
            <person name="Ermolaeva O."/>
            <person name="Hlavina W."/>
            <person name="Kapustin Y."/>
            <person name="Kiryutin B."/>
            <person name="Kitts P."/>
            <person name="Maglott D."/>
            <person name="Pruitt K."/>
            <person name="Sapojnikov V."/>
            <person name="Souvorov A."/>
            <person name="Mackey A.J."/>
            <person name="Waterhouse R.M."/>
            <person name="Wyder S."/>
            <person name="Zdobnov E.M."/>
            <person name="Zdobnov E.M."/>
            <person name="Wyder S."/>
            <person name="Kriventseva E.V."/>
            <person name="Kadowaki T."/>
            <person name="Bork P."/>
            <person name="Aranda M."/>
            <person name="Bao R."/>
            <person name="Beermann A."/>
            <person name="Berns N."/>
            <person name="Bolognesi R."/>
            <person name="Bonneton F."/>
            <person name="Bopp D."/>
            <person name="Brown S.J."/>
            <person name="Bucher G."/>
            <person name="Butts T."/>
            <person name="Chaumot A."/>
            <person name="Denell R.E."/>
            <person name="Ferrier D.E."/>
            <person name="Friedrich M."/>
            <person name="Gordon C.M."/>
            <person name="Jindra M."/>
            <person name="Klingler M."/>
            <person name="Lan Q."/>
            <person name="Lattorff H.M."/>
            <person name="Laudet V."/>
            <person name="von Levetsow C."/>
            <person name="Liu Z."/>
            <person name="Lutz R."/>
            <person name="Lynch J.A."/>
            <person name="da Fonseca R.N."/>
            <person name="Posnien N."/>
            <person name="Reuter R."/>
            <person name="Roth S."/>
            <person name="Savard J."/>
            <person name="Schinko J.B."/>
            <person name="Schmitt C."/>
            <person name="Schoppmeier M."/>
            <person name="Schroder R."/>
            <person name="Shippy T.D."/>
            <person name="Simonnet F."/>
            <person name="Marques-Souza H."/>
            <person name="Tautz D."/>
            <person name="Tomoyasu Y."/>
            <person name="Trauner J."/>
            <person name="Van der Zee M."/>
            <person name="Vervoort M."/>
            <person name="Wittkopp N."/>
            <person name="Wimmer E.A."/>
            <person name="Yang X."/>
            <person name="Jones A.K."/>
            <person name="Sattelle D.B."/>
            <person name="Ebert P.R."/>
            <person name="Nelson D."/>
            <person name="Scott J.G."/>
            <person name="Beeman R.W."/>
            <person name="Muthukrishnan S."/>
            <person name="Kramer K.J."/>
            <person name="Arakane Y."/>
            <person name="Beeman R.W."/>
            <person name="Zhu Q."/>
            <person name="Hogenkamp D."/>
            <person name="Dixit R."/>
            <person name="Oppert B."/>
            <person name="Jiang H."/>
            <person name="Zou Z."/>
            <person name="Marshall J."/>
            <person name="Elpidina E."/>
            <person name="Vinokurov K."/>
            <person name="Oppert C."/>
            <person name="Zou Z."/>
            <person name="Evans J."/>
            <person name="Lu Z."/>
            <person name="Zhao P."/>
            <person name="Sumathipala N."/>
            <person name="Altincicek B."/>
            <person name="Vilcinskas A."/>
            <person name="Williams M."/>
            <person name="Hultmark D."/>
            <person name="Hetru C."/>
            <person name="Jiang H."/>
            <person name="Grimmelikhuijzen C.J."/>
            <person name="Hauser F."/>
            <person name="Cazzamali G."/>
            <person name="Williamson M."/>
            <person name="Park Y."/>
            <person name="Li B."/>
            <person name="Tanaka Y."/>
            <person name="Predel R."/>
            <person name="Neupert S."/>
            <person name="Schachtner J."/>
            <person name="Verleyen P."/>
            <person name="Raible F."/>
            <person name="Bork P."/>
            <person name="Friedrich M."/>
            <person name="Walden K.K."/>
            <person name="Robertson H.M."/>
            <person name="Angeli S."/>
            <person name="Foret S."/>
            <person name="Bucher G."/>
            <person name="Schuetz S."/>
            <person name="Maleszka R."/>
            <person name="Wimmer E.A."/>
            <person name="Beeman R.W."/>
            <person name="Lorenzen M."/>
            <person name="Tomoyasu Y."/>
            <person name="Miller S.C."/>
            <person name="Grossmann D."/>
            <person name="Bucher G."/>
        </authorList>
    </citation>
    <scope>NUCLEOTIDE SEQUENCE [LARGE SCALE GENOMIC DNA]</scope>
    <source>
        <strain evidence="3 4">Georgia GA2</strain>
    </source>
</reference>
<dbReference type="OMA" id="RATRINC"/>
<dbReference type="InParanoid" id="D6X2K3"/>
<dbReference type="STRING" id="7070.D6X2K3"/>